<accession>A0A1H0WZJ2</accession>
<keyword evidence="4" id="KW-1185">Reference proteome</keyword>
<protein>
    <submittedName>
        <fullName evidence="3">Cytochrome P450</fullName>
    </submittedName>
</protein>
<sequence length="408" mass="43810">MSRVFALSPNQADNDSMLAALSRGDAVQQVVLSTGLRVWVVARYAEAKAVLLDSRLRKDPATLSDPALLFDGGRHPEDGYAVLGRHVLNTDGADHRRLRELLTKCLAPKAVDRRRERIAEIVETSLETLAASAEPDLVTTFAAPVLTSVMSEVIGIEKTLLERLLTAVRTVIGGADPRSAEAREAADAQQQLILAAIDDHDRFPGTDTLLKLALRDYRPRGKLNLAEVMSMVALTVFAGTTTSTTLLAHTAALASTREDLLEAITAGPASCSAVLAEVLRRYPPTPCATWRFAAEDVEVGGVTIPRDATVLVVVAAANRDPLAFSDAERLVVPRPGNTGHIGFGHGPHFCAGAPLALTTANMALPALFARFPRLSPAVPLEELRWTTNLGDRTLSSVPIRLRPDERPV</sequence>
<dbReference type="PANTHER" id="PTHR46696">
    <property type="entry name" value="P450, PUTATIVE (EUROFUNG)-RELATED"/>
    <property type="match status" value="1"/>
</dbReference>
<dbReference type="InterPro" id="IPR036396">
    <property type="entry name" value="Cyt_P450_sf"/>
</dbReference>
<dbReference type="InterPro" id="IPR001128">
    <property type="entry name" value="Cyt_P450"/>
</dbReference>
<keyword evidence="2" id="KW-0503">Monooxygenase</keyword>
<dbReference type="STRING" id="641025.SAMN05421507_12620"/>
<dbReference type="GO" id="GO:0005506">
    <property type="term" value="F:iron ion binding"/>
    <property type="evidence" value="ECO:0007669"/>
    <property type="project" value="InterPro"/>
</dbReference>
<comment type="similarity">
    <text evidence="1 2">Belongs to the cytochrome P450 family.</text>
</comment>
<proteinExistence type="inferred from homology"/>
<evidence type="ECO:0000313" key="4">
    <source>
        <dbReference type="Proteomes" id="UP000199691"/>
    </source>
</evidence>
<evidence type="ECO:0000256" key="1">
    <source>
        <dbReference type="ARBA" id="ARBA00010617"/>
    </source>
</evidence>
<dbReference type="RefSeq" id="WP_176960149.1">
    <property type="nucleotide sequence ID" value="NZ_FNIX01000026.1"/>
</dbReference>
<keyword evidence="2" id="KW-0408">Iron</keyword>
<evidence type="ECO:0000256" key="2">
    <source>
        <dbReference type="RuleBase" id="RU000461"/>
    </source>
</evidence>
<evidence type="ECO:0000313" key="3">
    <source>
        <dbReference type="EMBL" id="SDP95855.1"/>
    </source>
</evidence>
<dbReference type="AlphaFoldDB" id="A0A1H0WZJ2"/>
<dbReference type="Pfam" id="PF00067">
    <property type="entry name" value="p450"/>
    <property type="match status" value="1"/>
</dbReference>
<dbReference type="PANTHER" id="PTHR46696:SF1">
    <property type="entry name" value="CYTOCHROME P450 YJIB-RELATED"/>
    <property type="match status" value="1"/>
</dbReference>
<dbReference type="PRINTS" id="PR00359">
    <property type="entry name" value="BP450"/>
</dbReference>
<dbReference type="SUPFAM" id="SSF48264">
    <property type="entry name" value="Cytochrome P450"/>
    <property type="match status" value="1"/>
</dbReference>
<name>A0A1H0WZJ2_9PSEU</name>
<keyword evidence="2" id="KW-0560">Oxidoreductase</keyword>
<reference evidence="4" key="1">
    <citation type="submission" date="2016-10" db="EMBL/GenBank/DDBJ databases">
        <authorList>
            <person name="Varghese N."/>
            <person name="Submissions S."/>
        </authorList>
    </citation>
    <scope>NUCLEOTIDE SEQUENCE [LARGE SCALE GENOMIC DNA]</scope>
    <source>
        <strain evidence="4">CGMCC 4.6609</strain>
    </source>
</reference>
<dbReference type="GO" id="GO:0016705">
    <property type="term" value="F:oxidoreductase activity, acting on paired donors, with incorporation or reduction of molecular oxygen"/>
    <property type="evidence" value="ECO:0007669"/>
    <property type="project" value="InterPro"/>
</dbReference>
<dbReference type="GO" id="GO:0020037">
    <property type="term" value="F:heme binding"/>
    <property type="evidence" value="ECO:0007669"/>
    <property type="project" value="InterPro"/>
</dbReference>
<gene>
    <name evidence="3" type="ORF">SAMN05421507_12620</name>
</gene>
<dbReference type="EMBL" id="FNIX01000026">
    <property type="protein sequence ID" value="SDP95855.1"/>
    <property type="molecule type" value="Genomic_DNA"/>
</dbReference>
<dbReference type="Gene3D" id="1.10.630.10">
    <property type="entry name" value="Cytochrome P450"/>
    <property type="match status" value="1"/>
</dbReference>
<dbReference type="PROSITE" id="PS00086">
    <property type="entry name" value="CYTOCHROME_P450"/>
    <property type="match status" value="1"/>
</dbReference>
<keyword evidence="2" id="KW-0349">Heme</keyword>
<keyword evidence="2" id="KW-0479">Metal-binding</keyword>
<dbReference type="InterPro" id="IPR002397">
    <property type="entry name" value="Cyt_P450_B"/>
</dbReference>
<dbReference type="Proteomes" id="UP000199691">
    <property type="component" value="Unassembled WGS sequence"/>
</dbReference>
<dbReference type="InterPro" id="IPR017972">
    <property type="entry name" value="Cyt_P450_CS"/>
</dbReference>
<dbReference type="GO" id="GO:0004497">
    <property type="term" value="F:monooxygenase activity"/>
    <property type="evidence" value="ECO:0007669"/>
    <property type="project" value="UniProtKB-KW"/>
</dbReference>
<organism evidence="3 4">
    <name type="scientific">Lentzea jiangxiensis</name>
    <dbReference type="NCBI Taxonomy" id="641025"/>
    <lineage>
        <taxon>Bacteria</taxon>
        <taxon>Bacillati</taxon>
        <taxon>Actinomycetota</taxon>
        <taxon>Actinomycetes</taxon>
        <taxon>Pseudonocardiales</taxon>
        <taxon>Pseudonocardiaceae</taxon>
        <taxon>Lentzea</taxon>
    </lineage>
</organism>